<evidence type="ECO:0000256" key="2">
    <source>
        <dbReference type="SAM" id="SignalP"/>
    </source>
</evidence>
<evidence type="ECO:0000256" key="1">
    <source>
        <dbReference type="SAM" id="Phobius"/>
    </source>
</evidence>
<feature type="transmembrane region" description="Helical" evidence="1">
    <location>
        <begin position="71"/>
        <end position="92"/>
    </location>
</feature>
<proteinExistence type="predicted"/>
<evidence type="ECO:0000313" key="4">
    <source>
        <dbReference type="Proteomes" id="UP000005326"/>
    </source>
</evidence>
<keyword evidence="1" id="KW-0812">Transmembrane</keyword>
<keyword evidence="1" id="KW-1133">Transmembrane helix</keyword>
<accession>B0MMI3</accession>
<dbReference type="EMBL" id="ABCA03000042">
    <property type="protein sequence ID" value="EDS01067.1"/>
    <property type="molecule type" value="Genomic_DNA"/>
</dbReference>
<dbReference type="AlphaFoldDB" id="B0MMI3"/>
<feature type="chain" id="PRO_5002752623" description="LPXTG-motif cell wall anchor domain protein" evidence="2">
    <location>
        <begin position="39"/>
        <end position="102"/>
    </location>
</feature>
<feature type="signal peptide" evidence="2">
    <location>
        <begin position="1"/>
        <end position="38"/>
    </location>
</feature>
<gene>
    <name evidence="3" type="ORF">EUBSIR_01032</name>
</gene>
<keyword evidence="2" id="KW-0732">Signal</keyword>
<reference evidence="3" key="1">
    <citation type="submission" date="2007-10" db="EMBL/GenBank/DDBJ databases">
        <authorList>
            <person name="Fulton L."/>
            <person name="Clifton S."/>
            <person name="Fulton B."/>
            <person name="Xu J."/>
            <person name="Minx P."/>
            <person name="Pepin K.H."/>
            <person name="Johnson M."/>
            <person name="Thiruvilangam P."/>
            <person name="Bhonagiri V."/>
            <person name="Nash W.E."/>
            <person name="Mardis E.R."/>
            <person name="Wilson R.K."/>
        </authorList>
    </citation>
    <scope>NUCLEOTIDE SEQUENCE [LARGE SCALE GENOMIC DNA]</scope>
    <source>
        <strain evidence="3">DSM 15702</strain>
    </source>
</reference>
<dbReference type="Proteomes" id="UP000005326">
    <property type="component" value="Unassembled WGS sequence"/>
</dbReference>
<reference evidence="3" key="2">
    <citation type="submission" date="2014-06" db="EMBL/GenBank/DDBJ databases">
        <title>Draft genome sequence of Eubacterium siraeum (DSM 15702).</title>
        <authorList>
            <person name="Sudarsanam P."/>
            <person name="Ley R."/>
            <person name="Guruge J."/>
            <person name="Turnbaugh P.J."/>
            <person name="Mahowald M."/>
            <person name="Liep D."/>
            <person name="Gordon J."/>
        </authorList>
    </citation>
    <scope>NUCLEOTIDE SEQUENCE</scope>
    <source>
        <strain evidence="3">DSM 15702</strain>
    </source>
</reference>
<organism evidence="3 4">
    <name type="scientific">[Eubacterium] siraeum DSM 15702</name>
    <dbReference type="NCBI Taxonomy" id="428128"/>
    <lineage>
        <taxon>Bacteria</taxon>
        <taxon>Bacillati</taxon>
        <taxon>Bacillota</taxon>
        <taxon>Clostridia</taxon>
        <taxon>Eubacteriales</taxon>
        <taxon>Oscillospiraceae</taxon>
        <taxon>Oscillospiraceae incertae sedis</taxon>
    </lineage>
</organism>
<name>B0MMI3_9FIRM</name>
<keyword evidence="1" id="KW-0472">Membrane</keyword>
<keyword evidence="4" id="KW-1185">Reference proteome</keyword>
<sequence>MKRKTMKGLKIMTKLLKTITTIAALATTLITVSIYASAQSPVDNGSNARAEMAQNGLIAGQTAESNAFPGWIVLSTAGAAVLVGGIIAGSVISNRKSKDDKR</sequence>
<evidence type="ECO:0000313" key="3">
    <source>
        <dbReference type="EMBL" id="EDS01067.1"/>
    </source>
</evidence>
<protein>
    <recommendedName>
        <fullName evidence="5">LPXTG-motif cell wall anchor domain protein</fullName>
    </recommendedName>
</protein>
<evidence type="ECO:0008006" key="5">
    <source>
        <dbReference type="Google" id="ProtNLM"/>
    </source>
</evidence>
<comment type="caution">
    <text evidence="3">The sequence shown here is derived from an EMBL/GenBank/DDBJ whole genome shotgun (WGS) entry which is preliminary data.</text>
</comment>